<dbReference type="Proteomes" id="UP000027265">
    <property type="component" value="Unassembled WGS sequence"/>
</dbReference>
<gene>
    <name evidence="2" type="ORF">JAAARDRAFT_187378</name>
</gene>
<accession>A0A067QKG7</accession>
<evidence type="ECO:0000313" key="2">
    <source>
        <dbReference type="EMBL" id="KDQ63992.1"/>
    </source>
</evidence>
<evidence type="ECO:0000256" key="1">
    <source>
        <dbReference type="SAM" id="MobiDB-lite"/>
    </source>
</evidence>
<evidence type="ECO:0000313" key="3">
    <source>
        <dbReference type="Proteomes" id="UP000027265"/>
    </source>
</evidence>
<proteinExistence type="predicted"/>
<protein>
    <submittedName>
        <fullName evidence="2">Uncharacterized protein</fullName>
    </submittedName>
</protein>
<feature type="compositionally biased region" description="Basic and acidic residues" evidence="1">
    <location>
        <begin position="345"/>
        <end position="356"/>
    </location>
</feature>
<dbReference type="EMBL" id="KL197709">
    <property type="protein sequence ID" value="KDQ63992.1"/>
    <property type="molecule type" value="Genomic_DNA"/>
</dbReference>
<dbReference type="InParanoid" id="A0A067QKG7"/>
<name>A0A067QKG7_9AGAM</name>
<sequence length="364" mass="39072">MTSEATLPSVWGSGEVPPPEMGGWGNINPNSTMGAPQGGWAAVEAAEAQTTIIKYHCTTSTTNPGGDTSTSVANLPSTERKRIEGEIATGARDRPAHLPPPCGSRPFGGGSHHNFANATTTQTNSMLARRPTTYDSDSRLSEADIVRPLPITRSTTFDDICEWLAYFKHSPGERPLGVPVESSLEQLDMIQVWLWINQAGAELSRPNRHLFMTNTLSLMWNLGTFEVYCASHPCKEIFDVTSFTGDPANVEHILTYWNNTSISLSQGISHLGIDQHSFLIGSRIKPPPVASDADVPMDNPIDFGSDNDENNGSITLSPEAIALGQAGAVITTIMTAAGVISPSRSESKGKEVALHDDNDEADSE</sequence>
<feature type="region of interest" description="Disordered" evidence="1">
    <location>
        <begin position="340"/>
        <end position="364"/>
    </location>
</feature>
<organism evidence="2 3">
    <name type="scientific">Jaapia argillacea MUCL 33604</name>
    <dbReference type="NCBI Taxonomy" id="933084"/>
    <lineage>
        <taxon>Eukaryota</taxon>
        <taxon>Fungi</taxon>
        <taxon>Dikarya</taxon>
        <taxon>Basidiomycota</taxon>
        <taxon>Agaricomycotina</taxon>
        <taxon>Agaricomycetes</taxon>
        <taxon>Agaricomycetidae</taxon>
        <taxon>Jaapiales</taxon>
        <taxon>Jaapiaceae</taxon>
        <taxon>Jaapia</taxon>
    </lineage>
</organism>
<dbReference type="HOGENOM" id="CLU_760885_0_0_1"/>
<dbReference type="AlphaFoldDB" id="A0A067QKG7"/>
<reference evidence="3" key="1">
    <citation type="journal article" date="2014" name="Proc. Natl. Acad. Sci. U.S.A.">
        <title>Extensive sampling of basidiomycete genomes demonstrates inadequacy of the white-rot/brown-rot paradigm for wood decay fungi.</title>
        <authorList>
            <person name="Riley R."/>
            <person name="Salamov A.A."/>
            <person name="Brown D.W."/>
            <person name="Nagy L.G."/>
            <person name="Floudas D."/>
            <person name="Held B.W."/>
            <person name="Levasseur A."/>
            <person name="Lombard V."/>
            <person name="Morin E."/>
            <person name="Otillar R."/>
            <person name="Lindquist E.A."/>
            <person name="Sun H."/>
            <person name="LaButti K.M."/>
            <person name="Schmutz J."/>
            <person name="Jabbour D."/>
            <person name="Luo H."/>
            <person name="Baker S.E."/>
            <person name="Pisabarro A.G."/>
            <person name="Walton J.D."/>
            <person name="Blanchette R.A."/>
            <person name="Henrissat B."/>
            <person name="Martin F."/>
            <person name="Cullen D."/>
            <person name="Hibbett D.S."/>
            <person name="Grigoriev I.V."/>
        </authorList>
    </citation>
    <scope>NUCLEOTIDE SEQUENCE [LARGE SCALE GENOMIC DNA]</scope>
    <source>
        <strain evidence="3">MUCL 33604</strain>
    </source>
</reference>
<keyword evidence="3" id="KW-1185">Reference proteome</keyword>